<keyword evidence="7" id="KW-0143">Chaperone</keyword>
<evidence type="ECO:0000256" key="10">
    <source>
        <dbReference type="ARBA" id="ARBA00040743"/>
    </source>
</evidence>
<evidence type="ECO:0000256" key="4">
    <source>
        <dbReference type="ARBA" id="ARBA00022692"/>
    </source>
</evidence>
<comment type="caution">
    <text evidence="15">The sequence shown here is derived from an EMBL/GenBank/DDBJ whole genome shotgun (WGS) entry which is preliminary data.</text>
</comment>
<evidence type="ECO:0000313" key="15">
    <source>
        <dbReference type="EMBL" id="GBG15938.1"/>
    </source>
</evidence>
<keyword evidence="5 13" id="KW-1133">Transmembrane helix</keyword>
<dbReference type="GO" id="GO:0003755">
    <property type="term" value="F:peptidyl-prolyl cis-trans isomerase activity"/>
    <property type="evidence" value="ECO:0007669"/>
    <property type="project" value="UniProtKB-KW"/>
</dbReference>
<evidence type="ECO:0000256" key="2">
    <source>
        <dbReference type="ARBA" id="ARBA00022475"/>
    </source>
</evidence>
<dbReference type="Pfam" id="PF13616">
    <property type="entry name" value="Rotamase_3"/>
    <property type="match status" value="1"/>
</dbReference>
<keyword evidence="16" id="KW-1185">Reference proteome</keyword>
<dbReference type="EMBL" id="BDOQ01000023">
    <property type="protein sequence ID" value="GBG15938.1"/>
    <property type="molecule type" value="Genomic_DNA"/>
</dbReference>
<keyword evidence="2" id="KW-1003">Cell membrane</keyword>
<sequence length="631" mass="70122">MLEAIRERSQSWIAKLILAMITVPFALWGVDSYLRQAGSNVSVAKVNGDTITVQQFTKAMQDFRDSMEKPDPNLMDNPEVRNSILDKLINNKLLSEEVRKGGYTVSDEQLSKMIVTLPEFQKDGKFSQDQYDKVLAQNGLTPSRFEALMRSDLLTQQVRNSISRLAFIPKTEAESALLVQHQLREVSVYSYRPDDFLSQVKIDPVEVKAYYDKHPEEFRVPEQVKLDFVVFSANAMITSMRVGDEEAKKFYEENAAKFQGDEERRASHILVTFGGKKDAAAKAEAKKKIDEILTEVKKSPEKFAELAKKYSQDPGSAVNGGDLGFVKRGLMVKPFEDALFGMSPGSISGPIETEFGYHIIKLNEVKGAAQSFDQVKGQIRAELMYQKALAKFSETADNFSNEVYEQSNTLDGAAKDYGVQVQKSDWLSRDDAAKFFKSDKLANEIFSDEVRKDKRNTEAVEVSPNTLVAARVTDARPASVKSFEEVQAGIEDKLKHQQAAKLATQQGEKSLAELKKGGNGGDISWTTPVKIDRQNPQGLTDSVMKQAFRMDASKLPAYVGAAGKDGGYVLIRLTAVEDGSKQLDADAKKTAATEYEAALASEYLTTFMKSLRGHASIKVNQDLMAARNPQQ</sequence>
<evidence type="ECO:0000256" key="12">
    <source>
        <dbReference type="PROSITE-ProRule" id="PRU00278"/>
    </source>
</evidence>
<dbReference type="InterPro" id="IPR000297">
    <property type="entry name" value="PPIase_PpiC"/>
</dbReference>
<dbReference type="Gene3D" id="1.10.4030.10">
    <property type="entry name" value="Porin chaperone SurA, peptide-binding domain"/>
    <property type="match status" value="1"/>
</dbReference>
<dbReference type="SUPFAM" id="SSF54534">
    <property type="entry name" value="FKBP-like"/>
    <property type="match status" value="1"/>
</dbReference>
<comment type="subcellular location">
    <subcellularLocation>
        <location evidence="1">Cell inner membrane</location>
        <topology evidence="1">Single-pass type II membrane protein</topology>
        <orientation evidence="1">Periplasmic side</orientation>
    </subcellularLocation>
</comment>
<proteinExistence type="inferred from homology"/>
<dbReference type="OrthoDB" id="9812372at2"/>
<dbReference type="PANTHER" id="PTHR47529:SF1">
    <property type="entry name" value="PERIPLASMIC CHAPERONE PPID"/>
    <property type="match status" value="1"/>
</dbReference>
<evidence type="ECO:0000256" key="5">
    <source>
        <dbReference type="ARBA" id="ARBA00022989"/>
    </source>
</evidence>
<comment type="similarity">
    <text evidence="9">Belongs to the PpiD chaperone family.</text>
</comment>
<evidence type="ECO:0000256" key="9">
    <source>
        <dbReference type="ARBA" id="ARBA00038408"/>
    </source>
</evidence>
<name>A0A2R5FF49_9PROT</name>
<evidence type="ECO:0000259" key="14">
    <source>
        <dbReference type="PROSITE" id="PS50198"/>
    </source>
</evidence>
<dbReference type="InterPro" id="IPR027304">
    <property type="entry name" value="Trigger_fact/SurA_dom_sf"/>
</dbReference>
<evidence type="ECO:0000256" key="11">
    <source>
        <dbReference type="ARBA" id="ARBA00042775"/>
    </source>
</evidence>
<evidence type="ECO:0000256" key="1">
    <source>
        <dbReference type="ARBA" id="ARBA00004382"/>
    </source>
</evidence>
<evidence type="ECO:0000256" key="8">
    <source>
        <dbReference type="ARBA" id="ARBA00023235"/>
    </source>
</evidence>
<keyword evidence="6 13" id="KW-0472">Membrane</keyword>
<dbReference type="InterPro" id="IPR023058">
    <property type="entry name" value="PPIase_PpiC_CS"/>
</dbReference>
<dbReference type="Gene3D" id="3.10.50.40">
    <property type="match status" value="1"/>
</dbReference>
<keyword evidence="3" id="KW-0997">Cell inner membrane</keyword>
<dbReference type="AlphaFoldDB" id="A0A2R5FF49"/>
<dbReference type="Proteomes" id="UP000245081">
    <property type="component" value="Unassembled WGS sequence"/>
</dbReference>
<dbReference type="PROSITE" id="PS01096">
    <property type="entry name" value="PPIC_PPIASE_1"/>
    <property type="match status" value="1"/>
</dbReference>
<dbReference type="GO" id="GO:0005886">
    <property type="term" value="C:plasma membrane"/>
    <property type="evidence" value="ECO:0007669"/>
    <property type="project" value="UniProtKB-SubCell"/>
</dbReference>
<dbReference type="RefSeq" id="WP_109017083.1">
    <property type="nucleotide sequence ID" value="NZ_BDOQ01000023.1"/>
</dbReference>
<evidence type="ECO:0000256" key="13">
    <source>
        <dbReference type="SAM" id="Phobius"/>
    </source>
</evidence>
<reference evidence="15 16" key="1">
    <citation type="journal article" date="2018" name="Environ. Microbiol.">
        <title>Isolation and genomic characterization of Novimethylophilus kurashikiensis gen. nov. sp. nov., a new lanthanide-dependent methylotrophic species of Methylophilaceae.</title>
        <authorList>
            <person name="Lv H."/>
            <person name="Sahin N."/>
            <person name="Tani A."/>
        </authorList>
    </citation>
    <scope>NUCLEOTIDE SEQUENCE [LARGE SCALE GENOMIC DNA]</scope>
    <source>
        <strain evidence="15 16">La2-4</strain>
    </source>
</reference>
<dbReference type="Pfam" id="PF13624">
    <property type="entry name" value="SurA_N_3"/>
    <property type="match status" value="1"/>
</dbReference>
<dbReference type="InterPro" id="IPR046357">
    <property type="entry name" value="PPIase_dom_sf"/>
</dbReference>
<feature type="transmembrane region" description="Helical" evidence="13">
    <location>
        <begin position="12"/>
        <end position="30"/>
    </location>
</feature>
<dbReference type="InterPro" id="IPR052029">
    <property type="entry name" value="PpiD_chaperone"/>
</dbReference>
<keyword evidence="12" id="KW-0697">Rotamase</keyword>
<accession>A0A2R5FF49</accession>
<dbReference type="PROSITE" id="PS50198">
    <property type="entry name" value="PPIC_PPIASE_2"/>
    <property type="match status" value="1"/>
</dbReference>
<dbReference type="SUPFAM" id="SSF109998">
    <property type="entry name" value="Triger factor/SurA peptide-binding domain-like"/>
    <property type="match status" value="1"/>
</dbReference>
<dbReference type="PANTHER" id="PTHR47529">
    <property type="entry name" value="PEPTIDYL-PROLYL CIS-TRANS ISOMERASE D"/>
    <property type="match status" value="1"/>
</dbReference>
<organism evidence="15 16">
    <name type="scientific">Novimethylophilus kurashikiensis</name>
    <dbReference type="NCBI Taxonomy" id="1825523"/>
    <lineage>
        <taxon>Bacteria</taxon>
        <taxon>Pseudomonadati</taxon>
        <taxon>Pseudomonadota</taxon>
        <taxon>Betaproteobacteria</taxon>
        <taxon>Nitrosomonadales</taxon>
        <taxon>Methylophilaceae</taxon>
        <taxon>Novimethylophilus</taxon>
    </lineage>
</organism>
<keyword evidence="8 12" id="KW-0413">Isomerase</keyword>
<evidence type="ECO:0000256" key="6">
    <source>
        <dbReference type="ARBA" id="ARBA00023136"/>
    </source>
</evidence>
<feature type="domain" description="PpiC" evidence="14">
    <location>
        <begin position="261"/>
        <end position="364"/>
    </location>
</feature>
<gene>
    <name evidence="15" type="primary">ppiD</name>
    <name evidence="15" type="ORF">NMK_3556</name>
</gene>
<protein>
    <recommendedName>
        <fullName evidence="10">Periplasmic chaperone PpiD</fullName>
    </recommendedName>
    <alternativeName>
        <fullName evidence="11">Periplasmic folding chaperone</fullName>
    </alternativeName>
</protein>
<keyword evidence="4 13" id="KW-0812">Transmembrane</keyword>
<evidence type="ECO:0000313" key="16">
    <source>
        <dbReference type="Proteomes" id="UP000245081"/>
    </source>
</evidence>
<evidence type="ECO:0000256" key="7">
    <source>
        <dbReference type="ARBA" id="ARBA00023186"/>
    </source>
</evidence>
<evidence type="ECO:0000256" key="3">
    <source>
        <dbReference type="ARBA" id="ARBA00022519"/>
    </source>
</evidence>